<dbReference type="PROSITE" id="PS51257">
    <property type="entry name" value="PROKAR_LIPOPROTEIN"/>
    <property type="match status" value="1"/>
</dbReference>
<dbReference type="Gene3D" id="3.40.190.10">
    <property type="entry name" value="Periplasmic binding protein-like II"/>
    <property type="match status" value="2"/>
</dbReference>
<dbReference type="Pfam" id="PF03180">
    <property type="entry name" value="Lipoprotein_9"/>
    <property type="match status" value="1"/>
</dbReference>
<evidence type="ECO:0000256" key="2">
    <source>
        <dbReference type="ARBA" id="ARBA00022729"/>
    </source>
</evidence>
<keyword evidence="10" id="KW-1185">Reference proteome</keyword>
<feature type="signal peptide" evidence="8">
    <location>
        <begin position="1"/>
        <end position="22"/>
    </location>
</feature>
<dbReference type="InterPro" id="IPR004872">
    <property type="entry name" value="Lipoprotein_NlpA"/>
</dbReference>
<dbReference type="SUPFAM" id="SSF53850">
    <property type="entry name" value="Periplasmic binding protein-like II"/>
    <property type="match status" value="1"/>
</dbReference>
<accession>A0A399JAN0</accession>
<evidence type="ECO:0000256" key="5">
    <source>
        <dbReference type="ARBA" id="ARBA00023288"/>
    </source>
</evidence>
<dbReference type="EMBL" id="QQXK01000010">
    <property type="protein sequence ID" value="RII42598.1"/>
    <property type="molecule type" value="Genomic_DNA"/>
</dbReference>
<evidence type="ECO:0000256" key="8">
    <source>
        <dbReference type="SAM" id="SignalP"/>
    </source>
</evidence>
<sequence length="284" mass="30431">MRKKFSFAAIAAVAALALSACGGGGTPAASSSGSALDPTKPVTVKVAASPIPHAQILQFVQDNLTKDSGITLDIVEMDDYITPNTSLQDKSVDANYFQHEPYLKAQSEEKGYKFAHGAGIHLEPISAYSDKYTSAADLPEGSTIAITNDASNQVRSLKVLQDAGVLNNITDTDTALAISGDANAEKNPKKFVFNEMNPEVVVQQIKDPKVAAAIVNGNFVLSAKIDLKPIAVESAENNPYANFLVWREGEETPAIKKLDELLHSAEVKAYIEKTWPDKNVIPAF</sequence>
<protein>
    <recommendedName>
        <fullName evidence="6">Lipoprotein</fullName>
    </recommendedName>
</protein>
<dbReference type="Proteomes" id="UP000265419">
    <property type="component" value="Unassembled WGS sequence"/>
</dbReference>
<feature type="lipid moiety-binding region" description="S-diacylglycerol cysteine" evidence="7">
    <location>
        <position position="21"/>
    </location>
</feature>
<dbReference type="RefSeq" id="WP_119424341.1">
    <property type="nucleotide sequence ID" value="NZ_QQXK01000010.1"/>
</dbReference>
<dbReference type="GO" id="GO:0016020">
    <property type="term" value="C:membrane"/>
    <property type="evidence" value="ECO:0007669"/>
    <property type="project" value="UniProtKB-SubCell"/>
</dbReference>
<evidence type="ECO:0000256" key="6">
    <source>
        <dbReference type="PIRNR" id="PIRNR002854"/>
    </source>
</evidence>
<evidence type="ECO:0000256" key="4">
    <source>
        <dbReference type="ARBA" id="ARBA00023139"/>
    </source>
</evidence>
<evidence type="ECO:0000313" key="9">
    <source>
        <dbReference type="EMBL" id="RII42598.1"/>
    </source>
</evidence>
<keyword evidence="4" id="KW-0564">Palmitate</keyword>
<dbReference type="AlphaFoldDB" id="A0A399JAN0"/>
<proteinExistence type="inferred from homology"/>
<evidence type="ECO:0000256" key="7">
    <source>
        <dbReference type="PIRSR" id="PIRSR002854-1"/>
    </source>
</evidence>
<evidence type="ECO:0000256" key="1">
    <source>
        <dbReference type="ARBA" id="ARBA00004635"/>
    </source>
</evidence>
<comment type="subcellular location">
    <subcellularLocation>
        <location evidence="1">Membrane</location>
        <topology evidence="1">Lipid-anchor</topology>
    </subcellularLocation>
</comment>
<keyword evidence="3" id="KW-0472">Membrane</keyword>
<reference evidence="9 10" key="1">
    <citation type="submission" date="2018-07" db="EMBL/GenBank/DDBJ databases">
        <title>Arthrobacter sp. nov., isolated from raw cow's milk with high bacterial count.</title>
        <authorList>
            <person name="Hahne J."/>
            <person name="Isele D."/>
            <person name="Lipski A."/>
        </authorList>
    </citation>
    <scope>NUCLEOTIDE SEQUENCE [LARGE SCALE GENOMIC DNA]</scope>
    <source>
        <strain evidence="9 10">JZ R-35</strain>
    </source>
</reference>
<dbReference type="PANTHER" id="PTHR30429">
    <property type="entry name" value="D-METHIONINE-BINDING LIPOPROTEIN METQ"/>
    <property type="match status" value="1"/>
</dbReference>
<evidence type="ECO:0000256" key="3">
    <source>
        <dbReference type="ARBA" id="ARBA00023136"/>
    </source>
</evidence>
<keyword evidence="2 8" id="KW-0732">Signal</keyword>
<name>A0A399JAN0_9MICC</name>
<dbReference type="PANTHER" id="PTHR30429:SF0">
    <property type="entry name" value="METHIONINE-BINDING LIPOPROTEIN METQ"/>
    <property type="match status" value="1"/>
</dbReference>
<keyword evidence="5 6" id="KW-0449">Lipoprotein</keyword>
<feature type="chain" id="PRO_5039620871" description="Lipoprotein" evidence="8">
    <location>
        <begin position="23"/>
        <end position="284"/>
    </location>
</feature>
<gene>
    <name evidence="9" type="ORF">DWB68_06535</name>
</gene>
<comment type="caution">
    <text evidence="9">The sequence shown here is derived from an EMBL/GenBank/DDBJ whole genome shotgun (WGS) entry which is preliminary data.</text>
</comment>
<organism evidence="9 10">
    <name type="scientific">Galactobacter valiniphilus</name>
    <dbReference type="NCBI Taxonomy" id="2676122"/>
    <lineage>
        <taxon>Bacteria</taxon>
        <taxon>Bacillati</taxon>
        <taxon>Actinomycetota</taxon>
        <taxon>Actinomycetes</taxon>
        <taxon>Micrococcales</taxon>
        <taxon>Micrococcaceae</taxon>
        <taxon>Galactobacter</taxon>
    </lineage>
</organism>
<evidence type="ECO:0000313" key="10">
    <source>
        <dbReference type="Proteomes" id="UP000265419"/>
    </source>
</evidence>
<dbReference type="PIRSF" id="PIRSF002854">
    <property type="entry name" value="MetQ"/>
    <property type="match status" value="1"/>
</dbReference>
<comment type="similarity">
    <text evidence="6">Belongs to the nlpA lipoprotein family.</text>
</comment>